<dbReference type="InterPro" id="IPR000408">
    <property type="entry name" value="Reg_chr_condens"/>
</dbReference>
<protein>
    <recommendedName>
        <fullName evidence="3">BTB domain-containing protein</fullName>
    </recommendedName>
</protein>
<dbReference type="InterPro" id="IPR051625">
    <property type="entry name" value="Signaling_Regulatory_Domain"/>
</dbReference>
<dbReference type="Gene3D" id="3.30.710.10">
    <property type="entry name" value="Potassium Channel Kv1.1, Chain A"/>
    <property type="match status" value="2"/>
</dbReference>
<dbReference type="SMART" id="SM00225">
    <property type="entry name" value="BTB"/>
    <property type="match status" value="2"/>
</dbReference>
<dbReference type="EMBL" id="CANTFM010000687">
    <property type="protein sequence ID" value="CAI5727989.1"/>
    <property type="molecule type" value="Genomic_DNA"/>
</dbReference>
<feature type="repeat" description="RCC1" evidence="2">
    <location>
        <begin position="227"/>
        <end position="278"/>
    </location>
</feature>
<feature type="domain" description="BTB" evidence="3">
    <location>
        <begin position="478"/>
        <end position="569"/>
    </location>
</feature>
<dbReference type="PROSITE" id="PS00626">
    <property type="entry name" value="RCC1_2"/>
    <property type="match status" value="3"/>
</dbReference>
<gene>
    <name evidence="4" type="ORF">PDE001_LOCUS3925</name>
</gene>
<dbReference type="PANTHER" id="PTHR22872">
    <property type="entry name" value="BTK-BINDING PROTEIN-RELATED"/>
    <property type="match status" value="1"/>
</dbReference>
<feature type="repeat" description="RCC1" evidence="2">
    <location>
        <begin position="1"/>
        <end position="53"/>
    </location>
</feature>
<dbReference type="PROSITE" id="PS50097">
    <property type="entry name" value="BTB"/>
    <property type="match status" value="2"/>
</dbReference>
<dbReference type="SUPFAM" id="SSF50985">
    <property type="entry name" value="RCC1/BLIP-II"/>
    <property type="match status" value="2"/>
</dbReference>
<organism evidence="4 5">
    <name type="scientific">Peronospora destructor</name>
    <dbReference type="NCBI Taxonomy" id="86335"/>
    <lineage>
        <taxon>Eukaryota</taxon>
        <taxon>Sar</taxon>
        <taxon>Stramenopiles</taxon>
        <taxon>Oomycota</taxon>
        <taxon>Peronosporomycetes</taxon>
        <taxon>Peronosporales</taxon>
        <taxon>Peronosporaceae</taxon>
        <taxon>Peronospora</taxon>
    </lineage>
</organism>
<comment type="caution">
    <text evidence="4">The sequence shown here is derived from an EMBL/GenBank/DDBJ whole genome shotgun (WGS) entry which is preliminary data.</text>
</comment>
<dbReference type="Pfam" id="PF00651">
    <property type="entry name" value="BTB"/>
    <property type="match status" value="2"/>
</dbReference>
<dbReference type="PANTHER" id="PTHR22872:SF10">
    <property type="entry name" value="ULTRAVIOLET-B RECEPTOR UVR8"/>
    <property type="match status" value="1"/>
</dbReference>
<feature type="repeat" description="RCC1" evidence="2">
    <location>
        <begin position="408"/>
        <end position="459"/>
    </location>
</feature>
<evidence type="ECO:0000256" key="2">
    <source>
        <dbReference type="PROSITE-ProRule" id="PRU00235"/>
    </source>
</evidence>
<sequence>MTVYVWGQNKSQQLGLNVMDKEVFELMQVNTLRNQVIVDFAAGASHSLALNEFGHVFAWGRGREGQLGLSNVARVAKNIATPRRIGGPLATEVVTRISCGESHSLAVTVSGELFMWGLLPIATKVLHDEENDVSDRATIELTGLRSDEMPRQTFRNETRHQMDDSIMARLVRDSMRVYEDVDGENGKVQTIRAPCMTPQLCTGPLAKLIVTNIAAGFAHSLATTNEGTVFSCGYNDNGQLGLGSRRNSATFQHIQALDGCFIEHIACGQQHSLACSRILDSVETKEDLDANTKLRSGVCFSWGLGVLGQLGTGLDISWTPQEVKLARPAVSIAAGSHHSVAVTDDGKVYTWGHSEYGQHGAGETFYDLQHNAHYFFPRVQQALANDPSIKVASACCSSHSTFALTCDGSVMSWGWNAFGVLGNGKYQYSVHPQRVVGLKDNVAVAIGAGSNHCAVAVRPRGAHYSLSYDRVQANADFADLVFTVGGPKKVERIKAHRVVVSARSSYLRGLLRVLDSTAMNTQEFGANDNSSVKKEENGLFAVDEFKDIDALVFRAFLTFLYTNRLDVASHKRKALGQFASSVCCDALVVQCLDTWRKERLASLPPSSFRRTGQHFTGAQPASFEAQQFGEDMQSMVLSEEVADVVFLWPIENEPDIETYERLPAHKAVLSQVSYFRTMFMGGFSEGNTVQAITTGKQKGSVHEIRLHYMHRDGVSLEAFKGVLLWIYTGCFELLSARLEPSEMMVLYVGASLLGLSVLASRCELQLVGLLPQLDVDSLRACEDFAERYDARRLKIMSHQVLQKQQSTHC</sequence>
<feature type="domain" description="BTB" evidence="3">
    <location>
        <begin position="642"/>
        <end position="735"/>
    </location>
</feature>
<dbReference type="CDD" id="cd18186">
    <property type="entry name" value="BTB_POZ_ZBTB_KLHL-like"/>
    <property type="match status" value="1"/>
</dbReference>
<evidence type="ECO:0000313" key="5">
    <source>
        <dbReference type="Proteomes" id="UP001162029"/>
    </source>
</evidence>
<dbReference type="InterPro" id="IPR000210">
    <property type="entry name" value="BTB/POZ_dom"/>
</dbReference>
<proteinExistence type="predicted"/>
<evidence type="ECO:0000313" key="4">
    <source>
        <dbReference type="EMBL" id="CAI5727989.1"/>
    </source>
</evidence>
<feature type="repeat" description="RCC1" evidence="2">
    <location>
        <begin position="54"/>
        <end position="110"/>
    </location>
</feature>
<evidence type="ECO:0000256" key="1">
    <source>
        <dbReference type="ARBA" id="ARBA00022737"/>
    </source>
</evidence>
<feature type="repeat" description="RCC1" evidence="2">
    <location>
        <begin position="297"/>
        <end position="345"/>
    </location>
</feature>
<reference evidence="4" key="1">
    <citation type="submission" date="2022-12" db="EMBL/GenBank/DDBJ databases">
        <authorList>
            <person name="Webb A."/>
        </authorList>
    </citation>
    <scope>NUCLEOTIDE SEQUENCE</scope>
    <source>
        <strain evidence="4">Pd1</strain>
    </source>
</reference>
<dbReference type="Pfam" id="PF13540">
    <property type="entry name" value="RCC1_2"/>
    <property type="match status" value="1"/>
</dbReference>
<accession>A0AAV0TYT6</accession>
<keyword evidence="1" id="KW-0677">Repeat</keyword>
<dbReference type="InterPro" id="IPR009091">
    <property type="entry name" value="RCC1/BLIP-II"/>
</dbReference>
<keyword evidence="5" id="KW-1185">Reference proteome</keyword>
<dbReference type="PRINTS" id="PR00633">
    <property type="entry name" value="RCCNDNSATION"/>
</dbReference>
<dbReference type="Proteomes" id="UP001162029">
    <property type="component" value="Unassembled WGS sequence"/>
</dbReference>
<dbReference type="InterPro" id="IPR011333">
    <property type="entry name" value="SKP1/BTB/POZ_sf"/>
</dbReference>
<dbReference type="PROSITE" id="PS50012">
    <property type="entry name" value="RCC1_3"/>
    <property type="match status" value="6"/>
</dbReference>
<dbReference type="AlphaFoldDB" id="A0AAV0TYT6"/>
<evidence type="ECO:0000259" key="3">
    <source>
        <dbReference type="PROSITE" id="PS50097"/>
    </source>
</evidence>
<dbReference type="Pfam" id="PF00415">
    <property type="entry name" value="RCC1"/>
    <property type="match status" value="4"/>
</dbReference>
<feature type="repeat" description="RCC1" evidence="2">
    <location>
        <begin position="346"/>
        <end position="407"/>
    </location>
</feature>
<dbReference type="Gene3D" id="2.130.10.30">
    <property type="entry name" value="Regulator of chromosome condensation 1/beta-lactamase-inhibitor protein II"/>
    <property type="match status" value="3"/>
</dbReference>
<dbReference type="SUPFAM" id="SSF54695">
    <property type="entry name" value="POZ domain"/>
    <property type="match status" value="2"/>
</dbReference>
<name>A0AAV0TYT6_9STRA</name>